<evidence type="ECO:0000313" key="2">
    <source>
        <dbReference type="Proteomes" id="UP000191418"/>
    </source>
</evidence>
<feature type="non-terminal residue" evidence="1">
    <location>
        <position position="1"/>
    </location>
</feature>
<dbReference type="EMBL" id="MTSM01000297">
    <property type="protein sequence ID" value="OPX53880.1"/>
    <property type="molecule type" value="Genomic_DNA"/>
</dbReference>
<dbReference type="InterPro" id="IPR021145">
    <property type="entry name" value="Portal_protein_SPP1_Gp6-like"/>
</dbReference>
<reference evidence="1 2" key="1">
    <citation type="submission" date="2017-01" db="EMBL/GenBank/DDBJ databases">
        <title>Genome Sequencing of a Marine Spirillum, Oceanospirillum multiglobuliferum ATCC 33336, from Japan.</title>
        <authorList>
            <person name="Carney J.G."/>
            <person name="Trachtenberg A.M."/>
            <person name="Rheaume B.A."/>
            <person name="Linnane J.D."/>
            <person name="Pitts N.L."/>
            <person name="Mykles D.L."/>
            <person name="Maclea K.S."/>
        </authorList>
    </citation>
    <scope>NUCLEOTIDE SEQUENCE [LARGE SCALE GENOMIC DNA]</scope>
    <source>
        <strain evidence="1 2">ATCC 33336</strain>
    </source>
</reference>
<dbReference type="AlphaFoldDB" id="A0A1V4T1Q3"/>
<comment type="caution">
    <text evidence="1">The sequence shown here is derived from an EMBL/GenBank/DDBJ whole genome shotgun (WGS) entry which is preliminary data.</text>
</comment>
<protein>
    <submittedName>
        <fullName evidence="1">Uncharacterized protein</fullName>
    </submittedName>
</protein>
<keyword evidence="2" id="KW-1185">Reference proteome</keyword>
<accession>A0A1V4T1Q3</accession>
<dbReference type="RefSeq" id="WP_139776752.1">
    <property type="nucleotide sequence ID" value="NZ_MTSM01000297.1"/>
</dbReference>
<dbReference type="Proteomes" id="UP000191418">
    <property type="component" value="Unassembled WGS sequence"/>
</dbReference>
<feature type="non-terminal residue" evidence="1">
    <location>
        <position position="138"/>
    </location>
</feature>
<organism evidence="1 2">
    <name type="scientific">Oceanospirillum multiglobuliferum</name>
    <dbReference type="NCBI Taxonomy" id="64969"/>
    <lineage>
        <taxon>Bacteria</taxon>
        <taxon>Pseudomonadati</taxon>
        <taxon>Pseudomonadota</taxon>
        <taxon>Gammaproteobacteria</taxon>
        <taxon>Oceanospirillales</taxon>
        <taxon>Oceanospirillaceae</taxon>
        <taxon>Oceanospirillum</taxon>
    </lineage>
</organism>
<evidence type="ECO:0000313" key="1">
    <source>
        <dbReference type="EMBL" id="OPX53880.1"/>
    </source>
</evidence>
<proteinExistence type="predicted"/>
<gene>
    <name evidence="1" type="ORF">BTE48_17150</name>
</gene>
<name>A0A1V4T1Q3_9GAMM</name>
<dbReference type="Pfam" id="PF05133">
    <property type="entry name" value="SPP1_portal"/>
    <property type="match status" value="1"/>
</dbReference>
<sequence>GKLRFKVVSPKNCFIVHSMDLDEEPLAAVYYNQFLDPQGKGYTRIYEVFTKDEKWSFTTETDDKPDSKVRIKNFDSNPNALKTFPVTELVANEERIGDFEAQISLIDAYNLAVSDSVNDIAYWNDAYLWLQGFDISED</sequence>